<evidence type="ECO:0000256" key="7">
    <source>
        <dbReference type="ARBA" id="ARBA00022692"/>
    </source>
</evidence>
<evidence type="ECO:0000256" key="9">
    <source>
        <dbReference type="ARBA" id="ARBA00023136"/>
    </source>
</evidence>
<keyword evidence="9" id="KW-0472">Membrane</keyword>
<evidence type="ECO:0000256" key="10">
    <source>
        <dbReference type="ARBA" id="ARBA00030772"/>
    </source>
</evidence>
<evidence type="ECO:0000256" key="2">
    <source>
        <dbReference type="ARBA" id="ARBA00007208"/>
    </source>
</evidence>
<keyword evidence="4" id="KW-0813">Transport</keyword>
<dbReference type="Pfam" id="PF01203">
    <property type="entry name" value="T2SSN"/>
    <property type="match status" value="1"/>
</dbReference>
<reference evidence="11 12" key="1">
    <citation type="submission" date="2019-08" db="EMBL/GenBank/DDBJ databases">
        <title>Amphibian skin-associated Pigmentiphaga: genome sequence and occurrence across geography and hosts.</title>
        <authorList>
            <person name="Bletz M.C."/>
            <person name="Bunk B."/>
            <person name="Sproeer C."/>
            <person name="Biwer P."/>
            <person name="Reiter S."/>
            <person name="Rabemananjara F.C.E."/>
            <person name="Schulz S."/>
            <person name="Overmann J."/>
            <person name="Vences M."/>
        </authorList>
    </citation>
    <scope>NUCLEOTIDE SEQUENCE [LARGE SCALE GENOMIC DNA]</scope>
    <source>
        <strain evidence="11 12">Mada1488</strain>
    </source>
</reference>
<keyword evidence="5" id="KW-1003">Cell membrane</keyword>
<keyword evidence="8" id="KW-0653">Protein transport</keyword>
<evidence type="ECO:0000256" key="3">
    <source>
        <dbReference type="ARBA" id="ARBA00021563"/>
    </source>
</evidence>
<accession>A0A5C0B3R4</accession>
<comment type="subcellular location">
    <subcellularLocation>
        <location evidence="1">Cell inner membrane</location>
    </subcellularLocation>
</comment>
<keyword evidence="6" id="KW-0997">Cell inner membrane</keyword>
<evidence type="ECO:0000256" key="4">
    <source>
        <dbReference type="ARBA" id="ARBA00022448"/>
    </source>
</evidence>
<gene>
    <name evidence="11" type="ORF">FXN63_23590</name>
</gene>
<dbReference type="OrthoDB" id="8558191at2"/>
<proteinExistence type="inferred from homology"/>
<dbReference type="AlphaFoldDB" id="A0A5C0B3R4"/>
<evidence type="ECO:0000256" key="5">
    <source>
        <dbReference type="ARBA" id="ARBA00022475"/>
    </source>
</evidence>
<evidence type="ECO:0000313" key="11">
    <source>
        <dbReference type="EMBL" id="QEI08486.1"/>
    </source>
</evidence>
<dbReference type="InterPro" id="IPR022792">
    <property type="entry name" value="T2SS_protein-GspN"/>
</dbReference>
<evidence type="ECO:0000256" key="6">
    <source>
        <dbReference type="ARBA" id="ARBA00022519"/>
    </source>
</evidence>
<protein>
    <recommendedName>
        <fullName evidence="3">Type II secretion system protein N</fullName>
    </recommendedName>
    <alternativeName>
        <fullName evidence="10">General secretion pathway protein N</fullName>
    </alternativeName>
</protein>
<organism evidence="11 12">
    <name type="scientific">Pigmentiphaga aceris</name>
    <dbReference type="NCBI Taxonomy" id="1940612"/>
    <lineage>
        <taxon>Bacteria</taxon>
        <taxon>Pseudomonadati</taxon>
        <taxon>Pseudomonadota</taxon>
        <taxon>Betaproteobacteria</taxon>
        <taxon>Burkholderiales</taxon>
        <taxon>Alcaligenaceae</taxon>
        <taxon>Pigmentiphaga</taxon>
    </lineage>
</organism>
<dbReference type="GO" id="GO:0005886">
    <property type="term" value="C:plasma membrane"/>
    <property type="evidence" value="ECO:0007669"/>
    <property type="project" value="UniProtKB-SubCell"/>
</dbReference>
<evidence type="ECO:0000256" key="1">
    <source>
        <dbReference type="ARBA" id="ARBA00004533"/>
    </source>
</evidence>
<evidence type="ECO:0000313" key="12">
    <source>
        <dbReference type="Proteomes" id="UP000325161"/>
    </source>
</evidence>
<sequence length="250" mass="26738">MSTRRRMAASIGLVCIAIAAALAVMPARWLLRVLPDRGLVALVDADGSIWQGRAQLAFGPPGNRRSLPARAAWSWRWAGGPAVSIVHPWLESPLLLRLSGRDVVLPANMLRLPADTLSALGAPFNTLQPTGELMLRWPAQRLSGGVPQGELLTLQWDDAAAALSRIRPLGSYRARLTGDGRGMDLGIDTLSGVFQVQGTGRWERGALQFSGAAQAAATATSSQREALQGLLSALGRRDGDRALLDIRSLR</sequence>
<dbReference type="KEGG" id="pacr:FXN63_23590"/>
<dbReference type="GO" id="GO:0015627">
    <property type="term" value="C:type II protein secretion system complex"/>
    <property type="evidence" value="ECO:0007669"/>
    <property type="project" value="InterPro"/>
</dbReference>
<keyword evidence="7" id="KW-0812">Transmembrane</keyword>
<evidence type="ECO:0000256" key="8">
    <source>
        <dbReference type="ARBA" id="ARBA00022927"/>
    </source>
</evidence>
<dbReference type="GO" id="GO:0015628">
    <property type="term" value="P:protein secretion by the type II secretion system"/>
    <property type="evidence" value="ECO:0007669"/>
    <property type="project" value="InterPro"/>
</dbReference>
<dbReference type="RefSeq" id="WP_148817957.1">
    <property type="nucleotide sequence ID" value="NZ_CP043046.1"/>
</dbReference>
<dbReference type="Proteomes" id="UP000325161">
    <property type="component" value="Chromosome"/>
</dbReference>
<comment type="similarity">
    <text evidence="2">Belongs to the GSP N family.</text>
</comment>
<dbReference type="EMBL" id="CP043046">
    <property type="protein sequence ID" value="QEI08486.1"/>
    <property type="molecule type" value="Genomic_DNA"/>
</dbReference>
<name>A0A5C0B3R4_9BURK</name>
<keyword evidence="12" id="KW-1185">Reference proteome</keyword>